<accession>A0A1F6TKM2</accession>
<proteinExistence type="predicted"/>
<feature type="chain" id="PRO_5009225563" description="DUF3192 domain-containing protein" evidence="1">
    <location>
        <begin position="22"/>
        <end position="137"/>
    </location>
</feature>
<sequence length="137" mass="14897">MYQFIKAVFMLLVAVSIASCSGTTEDGVEIVSYKTMLSRNLSNLNKLSVGMTKSQVMDIMGNFAAKTGDSLIPNPYKTEPFSAGKAQYEALYYLTRKYPPFTSIKLSQATPVVLKAGKVIGWSVDALQKARAGGIEK</sequence>
<feature type="signal peptide" evidence="1">
    <location>
        <begin position="1"/>
        <end position="21"/>
    </location>
</feature>
<gene>
    <name evidence="2" type="ORF">A2637_07270</name>
</gene>
<evidence type="ECO:0000313" key="2">
    <source>
        <dbReference type="EMBL" id="OGI45661.1"/>
    </source>
</evidence>
<name>A0A1F6TKM2_9PROT</name>
<protein>
    <recommendedName>
        <fullName evidence="4">DUF3192 domain-containing protein</fullName>
    </recommendedName>
</protein>
<dbReference type="Pfam" id="PF11399">
    <property type="entry name" value="DUF3192"/>
    <property type="match status" value="1"/>
</dbReference>
<evidence type="ECO:0000313" key="3">
    <source>
        <dbReference type="Proteomes" id="UP000179360"/>
    </source>
</evidence>
<dbReference type="PROSITE" id="PS51257">
    <property type="entry name" value="PROKAR_LIPOPROTEIN"/>
    <property type="match status" value="1"/>
</dbReference>
<evidence type="ECO:0000256" key="1">
    <source>
        <dbReference type="SAM" id="SignalP"/>
    </source>
</evidence>
<dbReference type="Proteomes" id="UP000179360">
    <property type="component" value="Unassembled WGS sequence"/>
</dbReference>
<organism evidence="2 3">
    <name type="scientific">Candidatus Muproteobacteria bacterium RIFCSPHIGHO2_01_FULL_65_16</name>
    <dbReference type="NCBI Taxonomy" id="1817764"/>
    <lineage>
        <taxon>Bacteria</taxon>
        <taxon>Pseudomonadati</taxon>
        <taxon>Pseudomonadota</taxon>
        <taxon>Candidatus Muproteobacteria</taxon>
    </lineage>
</organism>
<reference evidence="2 3" key="1">
    <citation type="journal article" date="2016" name="Nat. Commun.">
        <title>Thousands of microbial genomes shed light on interconnected biogeochemical processes in an aquifer system.</title>
        <authorList>
            <person name="Anantharaman K."/>
            <person name="Brown C.T."/>
            <person name="Hug L.A."/>
            <person name="Sharon I."/>
            <person name="Castelle C.J."/>
            <person name="Probst A.J."/>
            <person name="Thomas B.C."/>
            <person name="Singh A."/>
            <person name="Wilkins M.J."/>
            <person name="Karaoz U."/>
            <person name="Brodie E.L."/>
            <person name="Williams K.H."/>
            <person name="Hubbard S.S."/>
            <person name="Banfield J.F."/>
        </authorList>
    </citation>
    <scope>NUCLEOTIDE SEQUENCE [LARGE SCALE GENOMIC DNA]</scope>
</reference>
<dbReference type="EMBL" id="MFSY01000068">
    <property type="protein sequence ID" value="OGI45661.1"/>
    <property type="molecule type" value="Genomic_DNA"/>
</dbReference>
<dbReference type="InterPro" id="IPR021534">
    <property type="entry name" value="DUF3192"/>
</dbReference>
<comment type="caution">
    <text evidence="2">The sequence shown here is derived from an EMBL/GenBank/DDBJ whole genome shotgun (WGS) entry which is preliminary data.</text>
</comment>
<keyword evidence="1" id="KW-0732">Signal</keyword>
<evidence type="ECO:0008006" key="4">
    <source>
        <dbReference type="Google" id="ProtNLM"/>
    </source>
</evidence>
<dbReference type="AlphaFoldDB" id="A0A1F6TKM2"/>